<sequence>MPDLVDSSVEQRCARIRGRMVWILSQLESDVGGNILTDADSKSGSSGEQLRAQQQAHERELEEELERQAARLRAAHDAELAELRERLAAQHASELGTMRKELATAKEAARAAGASGQGATREAQQQQQRVAALEACLRQSGPLLSQAAVALPPSDPLAAQLTAAMRSFETLLPGSAPKATAAAAASPALAARPSPAAKAGSGPGKQPSPRGPCLCPFEFGYTHPGGSKPLDAKNQDTYFSFQVDAHNCCWGVLDGHGSDNGRLAADVAADVIKEYVHANFDRLRTEPETVFTTAFEMAHEKCRQALLAVDTENYRLVGNVPVDEYEPGMLESVDGGTTATIIALLDGATLVMAQVGDSSALLGGTIGGDEGDAEVAFEELMEEHSATNVKEYVRVKESGPRGQALNFVYDVHDLIEKGKLDQCAIFKKSNGQFEMDVRSKRLAEVHGTPAKNARGDLPAILLTPENDETPFESMEPQSLAMTRSLGDFYMHTFGVTWKPEVISVDLAEQCGELDHLTLILCSDGIWDLWEYEQVFQAIVSAPKNGQQSFETARKFFEASIVKGTEMFEDTADNMTGIVVYLHPKGIKAPDPSTVGSTKPLRTDRQGVPLEPPEPPKPEPKKPPAKAARGDFSV</sequence>
<dbReference type="Proteomes" id="UP000037460">
    <property type="component" value="Unassembled WGS sequence"/>
</dbReference>
<organism evidence="3 4">
    <name type="scientific">Chrysochromulina tobinii</name>
    <dbReference type="NCBI Taxonomy" id="1460289"/>
    <lineage>
        <taxon>Eukaryota</taxon>
        <taxon>Haptista</taxon>
        <taxon>Haptophyta</taxon>
        <taxon>Prymnesiophyceae</taxon>
        <taxon>Prymnesiales</taxon>
        <taxon>Chrysochromulinaceae</taxon>
        <taxon>Chrysochromulina</taxon>
    </lineage>
</organism>
<dbReference type="InterPro" id="IPR001932">
    <property type="entry name" value="PPM-type_phosphatase-like_dom"/>
</dbReference>
<dbReference type="Gene3D" id="3.60.40.10">
    <property type="entry name" value="PPM-type phosphatase domain"/>
    <property type="match status" value="1"/>
</dbReference>
<reference evidence="4" key="1">
    <citation type="journal article" date="2015" name="PLoS Genet.">
        <title>Genome Sequence and Transcriptome Analyses of Chrysochromulina tobin: Metabolic Tools for Enhanced Algal Fitness in the Prominent Order Prymnesiales (Haptophyceae).</title>
        <authorList>
            <person name="Hovde B.T."/>
            <person name="Deodato C.R."/>
            <person name="Hunsperger H.M."/>
            <person name="Ryken S.A."/>
            <person name="Yost W."/>
            <person name="Jha R.K."/>
            <person name="Patterson J."/>
            <person name="Monnat R.J. Jr."/>
            <person name="Barlow S.B."/>
            <person name="Starkenburg S.R."/>
            <person name="Cattolico R.A."/>
        </authorList>
    </citation>
    <scope>NUCLEOTIDE SEQUENCE</scope>
    <source>
        <strain evidence="4">CCMP291</strain>
    </source>
</reference>
<dbReference type="InterPro" id="IPR036457">
    <property type="entry name" value="PPM-type-like_dom_sf"/>
</dbReference>
<dbReference type="PROSITE" id="PS51746">
    <property type="entry name" value="PPM_2"/>
    <property type="match status" value="1"/>
</dbReference>
<proteinExistence type="predicted"/>
<feature type="region of interest" description="Disordered" evidence="1">
    <location>
        <begin position="35"/>
        <end position="63"/>
    </location>
</feature>
<dbReference type="OrthoDB" id="10264738at2759"/>
<feature type="region of interest" description="Disordered" evidence="1">
    <location>
        <begin position="589"/>
        <end position="633"/>
    </location>
</feature>
<evidence type="ECO:0000259" key="2">
    <source>
        <dbReference type="PROSITE" id="PS51746"/>
    </source>
</evidence>
<gene>
    <name evidence="3" type="ORF">Ctob_004801</name>
</gene>
<comment type="caution">
    <text evidence="3">The sequence shown here is derived from an EMBL/GenBank/DDBJ whole genome shotgun (WGS) entry which is preliminary data.</text>
</comment>
<dbReference type="Pfam" id="PF00481">
    <property type="entry name" value="PP2C"/>
    <property type="match status" value="1"/>
</dbReference>
<evidence type="ECO:0000256" key="1">
    <source>
        <dbReference type="SAM" id="MobiDB-lite"/>
    </source>
</evidence>
<evidence type="ECO:0000313" key="3">
    <source>
        <dbReference type="EMBL" id="KOO23957.1"/>
    </source>
</evidence>
<evidence type="ECO:0000313" key="4">
    <source>
        <dbReference type="Proteomes" id="UP000037460"/>
    </source>
</evidence>
<accession>A0A0M0JC86</accession>
<dbReference type="EMBL" id="JWZX01003142">
    <property type="protein sequence ID" value="KOO23957.1"/>
    <property type="molecule type" value="Genomic_DNA"/>
</dbReference>
<dbReference type="PANTHER" id="PTHR47992">
    <property type="entry name" value="PROTEIN PHOSPHATASE"/>
    <property type="match status" value="1"/>
</dbReference>
<dbReference type="SUPFAM" id="SSF81606">
    <property type="entry name" value="PP2C-like"/>
    <property type="match status" value="1"/>
</dbReference>
<dbReference type="InterPro" id="IPR015655">
    <property type="entry name" value="PP2C"/>
</dbReference>
<dbReference type="GO" id="GO:0004722">
    <property type="term" value="F:protein serine/threonine phosphatase activity"/>
    <property type="evidence" value="ECO:0007669"/>
    <property type="project" value="InterPro"/>
</dbReference>
<dbReference type="CDD" id="cd00143">
    <property type="entry name" value="PP2Cc"/>
    <property type="match status" value="1"/>
</dbReference>
<dbReference type="AlphaFoldDB" id="A0A0M0JC86"/>
<dbReference type="Pfam" id="PF13672">
    <property type="entry name" value="PP2C_2"/>
    <property type="match status" value="1"/>
</dbReference>
<keyword evidence="4" id="KW-1185">Reference proteome</keyword>
<feature type="domain" description="PPM-type phosphatase" evidence="2">
    <location>
        <begin position="218"/>
        <end position="581"/>
    </location>
</feature>
<name>A0A0M0JC86_9EUKA</name>
<protein>
    <recommendedName>
        <fullName evidence="2">PPM-type phosphatase domain-containing protein</fullName>
    </recommendedName>
</protein>
<dbReference type="SMART" id="SM00332">
    <property type="entry name" value="PP2Cc"/>
    <property type="match status" value="1"/>
</dbReference>